<dbReference type="EMBL" id="BEHY01000003">
    <property type="protein sequence ID" value="GBD08005.1"/>
    <property type="molecule type" value="Genomic_DNA"/>
</dbReference>
<dbReference type="PANTHER" id="PTHR46268:SF6">
    <property type="entry name" value="UNIVERSAL STRESS PROTEIN UP12"/>
    <property type="match status" value="1"/>
</dbReference>
<evidence type="ECO:0000256" key="1">
    <source>
        <dbReference type="ARBA" id="ARBA00008791"/>
    </source>
</evidence>
<keyword evidence="2" id="KW-0812">Transmembrane</keyword>
<feature type="transmembrane region" description="Helical" evidence="2">
    <location>
        <begin position="6"/>
        <end position="26"/>
    </location>
</feature>
<dbReference type="Proteomes" id="UP000236642">
    <property type="component" value="Unassembled WGS sequence"/>
</dbReference>
<evidence type="ECO:0000313" key="5">
    <source>
        <dbReference type="Proteomes" id="UP000236642"/>
    </source>
</evidence>
<accession>A0A2H5Y3I6</accession>
<keyword evidence="2" id="KW-0472">Membrane</keyword>
<feature type="domain" description="UspA" evidence="3">
    <location>
        <begin position="49"/>
        <end position="180"/>
    </location>
</feature>
<dbReference type="AlphaFoldDB" id="A0A2H5Y3I6"/>
<dbReference type="Gene3D" id="3.40.50.12370">
    <property type="match status" value="1"/>
</dbReference>
<dbReference type="CDD" id="cd00293">
    <property type="entry name" value="USP-like"/>
    <property type="match status" value="1"/>
</dbReference>
<gene>
    <name evidence="4" type="ORF">HRbin22_00232</name>
</gene>
<keyword evidence="2" id="KW-1133">Transmembrane helix</keyword>
<dbReference type="SUPFAM" id="SSF52402">
    <property type="entry name" value="Adenine nucleotide alpha hydrolases-like"/>
    <property type="match status" value="1"/>
</dbReference>
<evidence type="ECO:0000313" key="4">
    <source>
        <dbReference type="EMBL" id="GBD08005.1"/>
    </source>
</evidence>
<organism evidence="4 5">
    <name type="scientific">Candidatus Thermoflexus japonica</name>
    <dbReference type="NCBI Taxonomy" id="2035417"/>
    <lineage>
        <taxon>Bacteria</taxon>
        <taxon>Bacillati</taxon>
        <taxon>Chloroflexota</taxon>
        <taxon>Thermoflexia</taxon>
        <taxon>Thermoflexales</taxon>
        <taxon>Thermoflexaceae</taxon>
        <taxon>Thermoflexus</taxon>
    </lineage>
</organism>
<dbReference type="PANTHER" id="PTHR46268">
    <property type="entry name" value="STRESS RESPONSE PROTEIN NHAX"/>
    <property type="match status" value="1"/>
</dbReference>
<dbReference type="Pfam" id="PF00582">
    <property type="entry name" value="Usp"/>
    <property type="match status" value="1"/>
</dbReference>
<reference evidence="5" key="1">
    <citation type="submission" date="2017-09" db="EMBL/GenBank/DDBJ databases">
        <title>Metaegenomics of thermophilic ammonia-oxidizing enrichment culture.</title>
        <authorList>
            <person name="Kato S."/>
            <person name="Suzuki K."/>
        </authorList>
    </citation>
    <scope>NUCLEOTIDE SEQUENCE [LARGE SCALE GENOMIC DNA]</scope>
</reference>
<sequence length="185" mass="20449">MSGHPLGVFLALFFLTVLILTLAWMLRVPRPVPMEVARAVHSVEAARCIVVPIVEGIYSERAVELACRLGERQQARLVLVHVLEVPYTVPLDTPLPDLEARGRRALETARFIAMQHGMKPEIRLVRHRSAPEGILSVARQVGADQIIMGIGLKRRASSDGLGRTVHEVMRRASCEVIVAKAPMVE</sequence>
<evidence type="ECO:0000259" key="3">
    <source>
        <dbReference type="Pfam" id="PF00582"/>
    </source>
</evidence>
<protein>
    <recommendedName>
        <fullName evidence="3">UspA domain-containing protein</fullName>
    </recommendedName>
</protein>
<dbReference type="InterPro" id="IPR006016">
    <property type="entry name" value="UspA"/>
</dbReference>
<comment type="caution">
    <text evidence="4">The sequence shown here is derived from an EMBL/GenBank/DDBJ whole genome shotgun (WGS) entry which is preliminary data.</text>
</comment>
<evidence type="ECO:0000256" key="2">
    <source>
        <dbReference type="SAM" id="Phobius"/>
    </source>
</evidence>
<comment type="similarity">
    <text evidence="1">Belongs to the universal stress protein A family.</text>
</comment>
<proteinExistence type="inferred from homology"/>
<name>A0A2H5Y3I6_9CHLR</name>